<sequence length="82" mass="9017">MDWHPEYRLDPPRIAFRFAAGGQSHAGSISLDALAALAGIPVHSAEEATLAYFNHWRHVHSAALGLRAKGQKLPFVSREDVE</sequence>
<proteinExistence type="predicted"/>
<dbReference type="Proteomes" id="UP000626210">
    <property type="component" value="Unassembled WGS sequence"/>
</dbReference>
<dbReference type="RefSeq" id="WP_189690006.1">
    <property type="nucleotide sequence ID" value="NZ_BMYK01000026.1"/>
</dbReference>
<gene>
    <name evidence="1" type="ORF">GCM10007320_54300</name>
</gene>
<reference evidence="2" key="1">
    <citation type="journal article" date="2019" name="Int. J. Syst. Evol. Microbiol.">
        <title>The Global Catalogue of Microorganisms (GCM) 10K type strain sequencing project: providing services to taxonomists for standard genome sequencing and annotation.</title>
        <authorList>
            <consortium name="The Broad Institute Genomics Platform"/>
            <consortium name="The Broad Institute Genome Sequencing Center for Infectious Disease"/>
            <person name="Wu L."/>
            <person name="Ma J."/>
        </authorList>
    </citation>
    <scope>NUCLEOTIDE SEQUENCE [LARGE SCALE GENOMIC DNA]</scope>
    <source>
        <strain evidence="2">KCTC 23314</strain>
    </source>
</reference>
<comment type="caution">
    <text evidence="1">The sequence shown here is derived from an EMBL/GenBank/DDBJ whole genome shotgun (WGS) entry which is preliminary data.</text>
</comment>
<evidence type="ECO:0000313" key="1">
    <source>
        <dbReference type="EMBL" id="GHC98494.1"/>
    </source>
</evidence>
<keyword evidence="2" id="KW-1185">Reference proteome</keyword>
<name>A0ABQ3G9A1_9BURK</name>
<evidence type="ECO:0000313" key="2">
    <source>
        <dbReference type="Proteomes" id="UP000626210"/>
    </source>
</evidence>
<organism evidence="1 2">
    <name type="scientific">Pseudorhodoferax aquiterrae</name>
    <dbReference type="NCBI Taxonomy" id="747304"/>
    <lineage>
        <taxon>Bacteria</taxon>
        <taxon>Pseudomonadati</taxon>
        <taxon>Pseudomonadota</taxon>
        <taxon>Betaproteobacteria</taxon>
        <taxon>Burkholderiales</taxon>
        <taxon>Comamonadaceae</taxon>
    </lineage>
</organism>
<dbReference type="EMBL" id="BMYK01000026">
    <property type="protein sequence ID" value="GHC98494.1"/>
    <property type="molecule type" value="Genomic_DNA"/>
</dbReference>
<protein>
    <submittedName>
        <fullName evidence="1">Uncharacterized protein</fullName>
    </submittedName>
</protein>
<accession>A0ABQ3G9A1</accession>